<dbReference type="STRING" id="477680.SAMN05421788_109255"/>
<sequence length="68" mass="7862">MKKQLTLRHTHDSYILTEITQCTLQALVQFYVNHVSVNDFLHTNDPAIVKATKVFLSFTKEEERNTPG</sequence>
<dbReference type="OrthoDB" id="676626at2"/>
<proteinExistence type="predicted"/>
<evidence type="ECO:0000313" key="2">
    <source>
        <dbReference type="Proteomes" id="UP000186917"/>
    </source>
</evidence>
<reference evidence="2" key="1">
    <citation type="submission" date="2017-01" db="EMBL/GenBank/DDBJ databases">
        <authorList>
            <person name="Varghese N."/>
            <person name="Submissions S."/>
        </authorList>
    </citation>
    <scope>NUCLEOTIDE SEQUENCE [LARGE SCALE GENOMIC DNA]</scope>
    <source>
        <strain evidence="2">DSM 21054</strain>
    </source>
</reference>
<accession>A0A173MJ08</accession>
<name>A0A173MJ08_9BACT</name>
<organism evidence="1 2">
    <name type="scientific">Filimonas lacunae</name>
    <dbReference type="NCBI Taxonomy" id="477680"/>
    <lineage>
        <taxon>Bacteria</taxon>
        <taxon>Pseudomonadati</taxon>
        <taxon>Bacteroidota</taxon>
        <taxon>Chitinophagia</taxon>
        <taxon>Chitinophagales</taxon>
        <taxon>Chitinophagaceae</taxon>
        <taxon>Filimonas</taxon>
    </lineage>
</organism>
<dbReference type="KEGG" id="fln:FLA_3414"/>
<dbReference type="RefSeq" id="WP_076381563.1">
    <property type="nucleotide sequence ID" value="NZ_AP017422.1"/>
</dbReference>
<dbReference type="Proteomes" id="UP000186917">
    <property type="component" value="Unassembled WGS sequence"/>
</dbReference>
<evidence type="ECO:0000313" key="1">
    <source>
        <dbReference type="EMBL" id="SIT30549.1"/>
    </source>
</evidence>
<protein>
    <submittedName>
        <fullName evidence="1">Uncharacterized protein</fullName>
    </submittedName>
</protein>
<gene>
    <name evidence="1" type="ORF">SAMN05421788_109255</name>
</gene>
<dbReference type="AlphaFoldDB" id="A0A173MJ08"/>
<keyword evidence="2" id="KW-1185">Reference proteome</keyword>
<dbReference type="EMBL" id="FTOR01000009">
    <property type="protein sequence ID" value="SIT30549.1"/>
    <property type="molecule type" value="Genomic_DNA"/>
</dbReference>